<dbReference type="RefSeq" id="WP_344258906.1">
    <property type="nucleotide sequence ID" value="NZ_BAAAMJ010000008.1"/>
</dbReference>
<feature type="transmembrane region" description="Helical" evidence="13">
    <location>
        <begin position="121"/>
        <end position="142"/>
    </location>
</feature>
<comment type="subcellular location">
    <subcellularLocation>
        <location evidence="1">Membrane</location>
        <topology evidence="1">Multi-pass membrane protein</topology>
    </subcellularLocation>
</comment>
<name>A0ABP5A2C4_9ACTN</name>
<protein>
    <submittedName>
        <fullName evidence="14">TMEM175 family protein</fullName>
    </submittedName>
</protein>
<evidence type="ECO:0000256" key="3">
    <source>
        <dbReference type="ARBA" id="ARBA00022448"/>
    </source>
</evidence>
<dbReference type="PANTHER" id="PTHR31462:SF5">
    <property type="entry name" value="ENDOSOMAL_LYSOSOMAL PROTON CHANNEL TMEM175"/>
    <property type="match status" value="1"/>
</dbReference>
<keyword evidence="3" id="KW-0813">Transport</keyword>
<evidence type="ECO:0000313" key="15">
    <source>
        <dbReference type="Proteomes" id="UP001501303"/>
    </source>
</evidence>
<organism evidence="14 15">
    <name type="scientific">Streptomyces sodiiphilus</name>
    <dbReference type="NCBI Taxonomy" id="226217"/>
    <lineage>
        <taxon>Bacteria</taxon>
        <taxon>Bacillati</taxon>
        <taxon>Actinomycetota</taxon>
        <taxon>Actinomycetes</taxon>
        <taxon>Kitasatosporales</taxon>
        <taxon>Streptomycetaceae</taxon>
        <taxon>Streptomyces</taxon>
    </lineage>
</organism>
<evidence type="ECO:0000256" key="2">
    <source>
        <dbReference type="ARBA" id="ARBA00006920"/>
    </source>
</evidence>
<keyword evidence="8 13" id="KW-1133">Transmembrane helix</keyword>
<evidence type="ECO:0000256" key="8">
    <source>
        <dbReference type="ARBA" id="ARBA00022989"/>
    </source>
</evidence>
<evidence type="ECO:0000256" key="10">
    <source>
        <dbReference type="ARBA" id="ARBA00023136"/>
    </source>
</evidence>
<evidence type="ECO:0000256" key="5">
    <source>
        <dbReference type="ARBA" id="ARBA00022692"/>
    </source>
</evidence>
<keyword evidence="4" id="KW-0633">Potassium transport</keyword>
<comment type="catalytic activity">
    <reaction evidence="12">
        <text>K(+)(in) = K(+)(out)</text>
        <dbReference type="Rhea" id="RHEA:29463"/>
        <dbReference type="ChEBI" id="CHEBI:29103"/>
    </reaction>
</comment>
<evidence type="ECO:0000256" key="6">
    <source>
        <dbReference type="ARBA" id="ARBA00022826"/>
    </source>
</evidence>
<evidence type="ECO:0000313" key="14">
    <source>
        <dbReference type="EMBL" id="GAA1900766.1"/>
    </source>
</evidence>
<dbReference type="InterPro" id="IPR010617">
    <property type="entry name" value="TMEM175-like"/>
</dbReference>
<dbReference type="PANTHER" id="PTHR31462">
    <property type="entry name" value="ENDOSOMAL/LYSOSOMAL POTASSIUM CHANNEL TMEM175"/>
    <property type="match status" value="1"/>
</dbReference>
<comment type="caution">
    <text evidence="14">The sequence shown here is derived from an EMBL/GenBank/DDBJ whole genome shotgun (WGS) entry which is preliminary data.</text>
</comment>
<keyword evidence="15" id="KW-1185">Reference proteome</keyword>
<feature type="transmembrane region" description="Helical" evidence="13">
    <location>
        <begin position="51"/>
        <end position="73"/>
    </location>
</feature>
<keyword evidence="10 13" id="KW-0472">Membrane</keyword>
<keyword evidence="7" id="KW-0630">Potassium</keyword>
<evidence type="ECO:0000256" key="11">
    <source>
        <dbReference type="ARBA" id="ARBA00023303"/>
    </source>
</evidence>
<feature type="transmembrane region" description="Helical" evidence="13">
    <location>
        <begin position="20"/>
        <end position="39"/>
    </location>
</feature>
<keyword evidence="6" id="KW-0631">Potassium channel</keyword>
<feature type="transmembrane region" description="Helical" evidence="13">
    <location>
        <begin position="162"/>
        <end position="181"/>
    </location>
</feature>
<sequence>MDSSAAGTVAGPQGAERLTALSDGVFAIAMTLLVLDLSVPPGLGDEAFRSALHGTLPNLGAYALSFVVIARYWQGHRRLLAELPTLDAQVTALTLLGLALIALLPFPTSLLAEYSDQSPAVAVYAGTVAATLAVHVALLLIVHRQRRLRGEPGDARRRRLEVADLGVTLVVFALAVPLAFLSPGGALLFWLSLVPAKVVIGLLQRRAARDAAPGQP</sequence>
<feature type="transmembrane region" description="Helical" evidence="13">
    <location>
        <begin position="187"/>
        <end position="203"/>
    </location>
</feature>
<proteinExistence type="inferred from homology"/>
<dbReference type="Proteomes" id="UP001501303">
    <property type="component" value="Unassembled WGS sequence"/>
</dbReference>
<dbReference type="Pfam" id="PF06736">
    <property type="entry name" value="TMEM175"/>
    <property type="match status" value="1"/>
</dbReference>
<evidence type="ECO:0000256" key="1">
    <source>
        <dbReference type="ARBA" id="ARBA00004141"/>
    </source>
</evidence>
<gene>
    <name evidence="14" type="ORF">GCM10009716_08290</name>
</gene>
<feature type="transmembrane region" description="Helical" evidence="13">
    <location>
        <begin position="85"/>
        <end position="106"/>
    </location>
</feature>
<accession>A0ABP5A2C4</accession>
<evidence type="ECO:0000256" key="13">
    <source>
        <dbReference type="SAM" id="Phobius"/>
    </source>
</evidence>
<evidence type="ECO:0000256" key="7">
    <source>
        <dbReference type="ARBA" id="ARBA00022958"/>
    </source>
</evidence>
<evidence type="ECO:0000256" key="4">
    <source>
        <dbReference type="ARBA" id="ARBA00022538"/>
    </source>
</evidence>
<reference evidence="15" key="1">
    <citation type="journal article" date="2019" name="Int. J. Syst. Evol. Microbiol.">
        <title>The Global Catalogue of Microorganisms (GCM) 10K type strain sequencing project: providing services to taxonomists for standard genome sequencing and annotation.</title>
        <authorList>
            <consortium name="The Broad Institute Genomics Platform"/>
            <consortium name="The Broad Institute Genome Sequencing Center for Infectious Disease"/>
            <person name="Wu L."/>
            <person name="Ma J."/>
        </authorList>
    </citation>
    <scope>NUCLEOTIDE SEQUENCE [LARGE SCALE GENOMIC DNA]</scope>
    <source>
        <strain evidence="15">JCM 13581</strain>
    </source>
</reference>
<keyword evidence="11" id="KW-0407">Ion channel</keyword>
<comment type="similarity">
    <text evidence="2">Belongs to the TMEM175 family.</text>
</comment>
<dbReference type="EMBL" id="BAAAMJ010000008">
    <property type="protein sequence ID" value="GAA1900766.1"/>
    <property type="molecule type" value="Genomic_DNA"/>
</dbReference>
<evidence type="ECO:0000256" key="9">
    <source>
        <dbReference type="ARBA" id="ARBA00023065"/>
    </source>
</evidence>
<evidence type="ECO:0000256" key="12">
    <source>
        <dbReference type="ARBA" id="ARBA00034430"/>
    </source>
</evidence>
<keyword evidence="5 13" id="KW-0812">Transmembrane</keyword>
<keyword evidence="9" id="KW-0406">Ion transport</keyword>